<dbReference type="GO" id="GO:0046820">
    <property type="term" value="F:4-amino-4-deoxychorismate synthase activity"/>
    <property type="evidence" value="ECO:0007669"/>
    <property type="project" value="TreeGrafter"/>
</dbReference>
<dbReference type="PANTHER" id="PTHR11236:SF50">
    <property type="entry name" value="AMINODEOXYCHORISMATE SYNTHASE COMPONENT 1"/>
    <property type="match status" value="1"/>
</dbReference>
<evidence type="ECO:0000259" key="1">
    <source>
        <dbReference type="Pfam" id="PF00425"/>
    </source>
</evidence>
<dbReference type="PRINTS" id="PR00095">
    <property type="entry name" value="ANTSNTHASEI"/>
</dbReference>
<dbReference type="NCBIfam" id="TIGR00553">
    <property type="entry name" value="pabB"/>
    <property type="match status" value="1"/>
</dbReference>
<reference evidence="2 3" key="1">
    <citation type="submission" date="2015-10" db="EMBL/GenBank/DDBJ databases">
        <title>Draft Genome Sequence of Chlorobium limicola strain Frasassi Growing under Artificial Lighting in the Frasassi Cave System.</title>
        <authorList>
            <person name="Mansor M."/>
            <person name="Macalady J."/>
        </authorList>
    </citation>
    <scope>NUCLEOTIDE SEQUENCE [LARGE SCALE GENOMIC DNA]</scope>
    <source>
        <strain evidence="2 3">Frasassi</strain>
    </source>
</reference>
<dbReference type="InterPro" id="IPR015890">
    <property type="entry name" value="Chorismate_C"/>
</dbReference>
<dbReference type="InterPro" id="IPR036038">
    <property type="entry name" value="Aminotransferase-like"/>
</dbReference>
<gene>
    <name evidence="2" type="ORF">ASB62_01610</name>
</gene>
<dbReference type="InterPro" id="IPR005801">
    <property type="entry name" value="ADC_synthase"/>
</dbReference>
<dbReference type="InterPro" id="IPR005802">
    <property type="entry name" value="ADC_synth_comp_1"/>
</dbReference>
<evidence type="ECO:0000313" key="2">
    <source>
        <dbReference type="EMBL" id="KUL32548.1"/>
    </source>
</evidence>
<dbReference type="SUPFAM" id="SSF56322">
    <property type="entry name" value="ADC synthase"/>
    <property type="match status" value="1"/>
</dbReference>
<dbReference type="Gene3D" id="3.20.10.10">
    <property type="entry name" value="D-amino Acid Aminotransferase, subunit A, domain 2"/>
    <property type="match status" value="1"/>
</dbReference>
<evidence type="ECO:0000313" key="3">
    <source>
        <dbReference type="Proteomes" id="UP000053937"/>
    </source>
</evidence>
<organism evidence="2 3">
    <name type="scientific">Chlorobium limicola</name>
    <dbReference type="NCBI Taxonomy" id="1092"/>
    <lineage>
        <taxon>Bacteria</taxon>
        <taxon>Pseudomonadati</taxon>
        <taxon>Chlorobiota</taxon>
        <taxon>Chlorobiia</taxon>
        <taxon>Chlorobiales</taxon>
        <taxon>Chlorobiaceae</taxon>
        <taxon>Chlorobium/Pelodictyon group</taxon>
        <taxon>Chlorobium</taxon>
    </lineage>
</organism>
<keyword evidence="3" id="KW-1185">Reference proteome</keyword>
<dbReference type="Pfam" id="PF00425">
    <property type="entry name" value="Chorismate_bind"/>
    <property type="match status" value="1"/>
</dbReference>
<dbReference type="AlphaFoldDB" id="A0A101JSY2"/>
<dbReference type="GO" id="GO:0009396">
    <property type="term" value="P:folic acid-containing compound biosynthetic process"/>
    <property type="evidence" value="ECO:0007669"/>
    <property type="project" value="InterPro"/>
</dbReference>
<protein>
    <submittedName>
        <fullName evidence="2">Aminobenzoate synthetase</fullName>
    </submittedName>
</protein>
<dbReference type="InterPro" id="IPR019999">
    <property type="entry name" value="Anth_synth_I-like"/>
</dbReference>
<dbReference type="GO" id="GO:0000162">
    <property type="term" value="P:L-tryptophan biosynthetic process"/>
    <property type="evidence" value="ECO:0007669"/>
    <property type="project" value="TreeGrafter"/>
</dbReference>
<sequence length="614" mass="67864">MASRSSQSLFSKPGTLWFETAGDGSKDGEALLFSDPVDTLTLTSLSGLNDFFLAIERKRDAGFFLAGWLSYEAGCGFESQAIRSSSSASGTPLAWFGVYETAQCFTGADIDTFVAGRNEREPFVVSRLCFDYDADDYVAVIRAIKEQIAAGNVYQVNFTGRYRFAFSGSPQALFLKMRSSQPSAYTAVLNTGDRLVLSLSPELFFRCSGGIIETMPMKGTAPRGETPEEDASMKLGLSRCEKNRAENLMIVDLLRNDLGRICLPGSVHASELFATETYPTLHQMVSTIRGRLAEHIGLYDIFRALFPSGSVTGAPKISAMQLIGELEPTPRGVYTGAIGIVKPDGDMVFNVAIRTIEIFGKTGTYGSGSGIVWDSDPLQEFRECMLKARILSDEVQEIPELFETLLWAGRYLWLDEHLERIRTSAATLGVPFQEDEARCRLARLDRALAACGGRFKVRLRLSGEGRITVGHEPVDATPSEKPLKLCSAAERIASTDFFRYHKTGSRKLYDRFYRLALDHGFNEVVFFNERGEVAEAAVSNIIIRCGTHYYTPPVTSGLLDGIYRSYFLRTRSQCIEKVLFIEDLFAADVIYLCNSVRGMRRAVFDGTQLAGNGS</sequence>
<accession>A0A101JSY2</accession>
<dbReference type="InterPro" id="IPR043132">
    <property type="entry name" value="BCAT-like_C"/>
</dbReference>
<comment type="caution">
    <text evidence="2">The sequence shown here is derived from an EMBL/GenBank/DDBJ whole genome shotgun (WGS) entry which is preliminary data.</text>
</comment>
<dbReference type="InterPro" id="IPR001544">
    <property type="entry name" value="Aminotrans_IV"/>
</dbReference>
<dbReference type="EMBL" id="LMBR01000020">
    <property type="protein sequence ID" value="KUL32548.1"/>
    <property type="molecule type" value="Genomic_DNA"/>
</dbReference>
<dbReference type="Proteomes" id="UP000053937">
    <property type="component" value="Unassembled WGS sequence"/>
</dbReference>
<dbReference type="OrthoDB" id="9803598at2"/>
<proteinExistence type="predicted"/>
<feature type="domain" description="Chorismate-utilising enzyme C-terminal" evidence="1">
    <location>
        <begin position="134"/>
        <end position="387"/>
    </location>
</feature>
<dbReference type="PANTHER" id="PTHR11236">
    <property type="entry name" value="AMINOBENZOATE/ANTHRANILATE SYNTHASE"/>
    <property type="match status" value="1"/>
</dbReference>
<dbReference type="Pfam" id="PF01063">
    <property type="entry name" value="Aminotran_4"/>
    <property type="match status" value="1"/>
</dbReference>
<dbReference type="Gene3D" id="3.30.470.10">
    <property type="match status" value="1"/>
</dbReference>
<name>A0A101JSY2_CHLLI</name>
<dbReference type="InterPro" id="IPR043131">
    <property type="entry name" value="BCAT-like_N"/>
</dbReference>
<dbReference type="Gene3D" id="3.60.120.10">
    <property type="entry name" value="Anthranilate synthase"/>
    <property type="match status" value="1"/>
</dbReference>
<dbReference type="SUPFAM" id="SSF56752">
    <property type="entry name" value="D-aminoacid aminotransferase-like PLP-dependent enzymes"/>
    <property type="match status" value="1"/>
</dbReference>